<name>A0A2N1PMW6_9BACT</name>
<accession>A0A2N1PMW6</accession>
<comment type="caution">
    <text evidence="2">The sequence shown here is derived from an EMBL/GenBank/DDBJ whole genome shotgun (WGS) entry which is preliminary data.</text>
</comment>
<evidence type="ECO:0000313" key="3">
    <source>
        <dbReference type="Proteomes" id="UP000233256"/>
    </source>
</evidence>
<dbReference type="AlphaFoldDB" id="A0A2N1PMW6"/>
<keyword evidence="1" id="KW-1133">Transmembrane helix</keyword>
<evidence type="ECO:0008006" key="4">
    <source>
        <dbReference type="Google" id="ProtNLM"/>
    </source>
</evidence>
<dbReference type="Proteomes" id="UP000233256">
    <property type="component" value="Unassembled WGS sequence"/>
</dbReference>
<evidence type="ECO:0000313" key="2">
    <source>
        <dbReference type="EMBL" id="PKK89676.1"/>
    </source>
</evidence>
<dbReference type="EMBL" id="PGXC01000013">
    <property type="protein sequence ID" value="PKK89676.1"/>
    <property type="molecule type" value="Genomic_DNA"/>
</dbReference>
<evidence type="ECO:0000256" key="1">
    <source>
        <dbReference type="SAM" id="Phobius"/>
    </source>
</evidence>
<protein>
    <recommendedName>
        <fullName evidence="4">DUF1574 domain-containing protein</fullName>
    </recommendedName>
</protein>
<sequence>METDLSTSSFKNKSKIRINDSEKGGFPKLPLNLLTVVLFFCIFNIVMLRSNTFWKYCHQSSRLDIDERLFFESRIRLEMKHSQTGRILLLGSSQVREGFDELEMNRLLEGTGLQIVNLGYGGNAPADELLMDLEIAMKLKPAAIVYMPFVASFYSKYLFPPIRSNFSPAILPYIIDHFGISSLFKNATTIIDGLSRYWFVMIRHRESVRELLIKDISNSLSENRSDRKRTFYGHKMKSAYYKAEIDKSNGKRYGFSEYSNYNKEVFQNIAISLKKKAIPFIVLRGPSHPLLKKCYPPEVDDDFGSFLEKQSRLADIHYLNDRDMPEFTADNFCDFTHMNSSGRDRFTKFMAEYLLKMIQK</sequence>
<organism evidence="2 3">
    <name type="scientific">Candidatus Wallbacteria bacterium HGW-Wallbacteria-1</name>
    <dbReference type="NCBI Taxonomy" id="2013854"/>
    <lineage>
        <taxon>Bacteria</taxon>
        <taxon>Candidatus Walliibacteriota</taxon>
    </lineage>
</organism>
<keyword evidence="1" id="KW-0812">Transmembrane</keyword>
<feature type="transmembrane region" description="Helical" evidence="1">
    <location>
        <begin position="29"/>
        <end position="48"/>
    </location>
</feature>
<reference evidence="2 3" key="1">
    <citation type="journal article" date="2017" name="ISME J.">
        <title>Potential for microbial H2 and metal transformations associated with novel bacteria and archaea in deep terrestrial subsurface sediments.</title>
        <authorList>
            <person name="Hernsdorf A.W."/>
            <person name="Amano Y."/>
            <person name="Miyakawa K."/>
            <person name="Ise K."/>
            <person name="Suzuki Y."/>
            <person name="Anantharaman K."/>
            <person name="Probst A."/>
            <person name="Burstein D."/>
            <person name="Thomas B.C."/>
            <person name="Banfield J.F."/>
        </authorList>
    </citation>
    <scope>NUCLEOTIDE SEQUENCE [LARGE SCALE GENOMIC DNA]</scope>
    <source>
        <strain evidence="2">HGW-Wallbacteria-1</strain>
    </source>
</reference>
<keyword evidence="1" id="KW-0472">Membrane</keyword>
<gene>
    <name evidence="2" type="ORF">CVV64_12790</name>
</gene>
<proteinExistence type="predicted"/>